<dbReference type="RefSeq" id="WP_209905684.1">
    <property type="nucleotide sequence ID" value="NZ_JAGIOE010000001.1"/>
</dbReference>
<dbReference type="Proteomes" id="UP000766570">
    <property type="component" value="Unassembled WGS sequence"/>
</dbReference>
<accession>A0ABS4W813</accession>
<organism evidence="1 2">
    <name type="scientific">Paeniglutamicibacter psychrophenolicus</name>
    <dbReference type="NCBI Taxonomy" id="257454"/>
    <lineage>
        <taxon>Bacteria</taxon>
        <taxon>Bacillati</taxon>
        <taxon>Actinomycetota</taxon>
        <taxon>Actinomycetes</taxon>
        <taxon>Micrococcales</taxon>
        <taxon>Micrococcaceae</taxon>
        <taxon>Paeniglutamicibacter</taxon>
    </lineage>
</organism>
<evidence type="ECO:0000313" key="1">
    <source>
        <dbReference type="EMBL" id="MBP2372357.1"/>
    </source>
</evidence>
<reference evidence="1 2" key="1">
    <citation type="submission" date="2021-03" db="EMBL/GenBank/DDBJ databases">
        <title>Sequencing the genomes of 1000 actinobacteria strains.</title>
        <authorList>
            <person name="Klenk H.-P."/>
        </authorList>
    </citation>
    <scope>NUCLEOTIDE SEQUENCE [LARGE SCALE GENOMIC DNA]</scope>
    <source>
        <strain evidence="1 2">DSM 15454</strain>
    </source>
</reference>
<name>A0ABS4W813_9MICC</name>
<evidence type="ECO:0000313" key="2">
    <source>
        <dbReference type="Proteomes" id="UP000766570"/>
    </source>
</evidence>
<gene>
    <name evidence="1" type="ORF">JOF46_000269</name>
</gene>
<proteinExistence type="predicted"/>
<sequence>MYEEAAGRLENGVTPDQLHEICKAVLNSIGAHPDGLLVVYVQKPDGSPDEAETEKYYALLMELRVFARRNLREARLSWMFNGFRW</sequence>
<keyword evidence="2" id="KW-1185">Reference proteome</keyword>
<comment type="caution">
    <text evidence="1">The sequence shown here is derived from an EMBL/GenBank/DDBJ whole genome shotgun (WGS) entry which is preliminary data.</text>
</comment>
<dbReference type="EMBL" id="JAGIOE010000001">
    <property type="protein sequence ID" value="MBP2372357.1"/>
    <property type="molecule type" value="Genomic_DNA"/>
</dbReference>
<protein>
    <submittedName>
        <fullName evidence="1">Uncharacterized protein</fullName>
    </submittedName>
</protein>